<dbReference type="SMART" id="SM00028">
    <property type="entry name" value="TPR"/>
    <property type="match status" value="2"/>
</dbReference>
<organism evidence="1 2">
    <name type="scientific">Flintibacter hominis</name>
    <dbReference type="NCBI Taxonomy" id="2763048"/>
    <lineage>
        <taxon>Bacteria</taxon>
        <taxon>Bacillati</taxon>
        <taxon>Bacillota</taxon>
        <taxon>Clostridia</taxon>
        <taxon>Eubacteriales</taxon>
        <taxon>Flintibacter</taxon>
    </lineage>
</organism>
<dbReference type="EMBL" id="JACOPO010000001">
    <property type="protein sequence ID" value="MBC5721704.1"/>
    <property type="molecule type" value="Genomic_DNA"/>
</dbReference>
<accession>A0A8J6M5N8</accession>
<dbReference type="GO" id="GO:0016740">
    <property type="term" value="F:transferase activity"/>
    <property type="evidence" value="ECO:0007669"/>
    <property type="project" value="UniProtKB-KW"/>
</dbReference>
<keyword evidence="2" id="KW-1185">Reference proteome</keyword>
<dbReference type="InterPro" id="IPR011990">
    <property type="entry name" value="TPR-like_helical_dom_sf"/>
</dbReference>
<evidence type="ECO:0000313" key="1">
    <source>
        <dbReference type="EMBL" id="MBC5721704.1"/>
    </source>
</evidence>
<dbReference type="Gene3D" id="1.25.40.10">
    <property type="entry name" value="Tetratricopeptide repeat domain"/>
    <property type="match status" value="1"/>
</dbReference>
<keyword evidence="1" id="KW-0808">Transferase</keyword>
<protein>
    <submittedName>
        <fullName evidence="1">Glycosyl transferase family 2</fullName>
    </submittedName>
</protein>
<sequence>MKVVVYAICKNEAQFVDRWMDSMGEADQVVVLDTGSEDDTVERLRARGALAKVEVISPWRFDVARNRSMELVPEDADICVCTDLDEVFHPGWRARLEEAWLPEAGQATYRYTWSFNPDGSEGVTFWYEKAHARHGYQWVHPVHEVLKWMGTGRPGPTVVAEGVQLDHHPDPSKSRGQYLPLLELSVQEDPEDDRNVHYLGREYMYRGRWDDCIRTLKRHLTMPSATWRDERAASMRYIAKSYLNKGERAQARDWYLRAIAEAPHLREPYMDLALALYEQGEWDGVLYFTGCALAITYRPRSYICEAASWGSLPHDLRSIALFHTGRLKEAREEARKAVELEPDNERLQGNLKLLENSPKEGG</sequence>
<name>A0A8J6M5N8_9FIRM</name>
<comment type="caution">
    <text evidence="1">The sequence shown here is derived from an EMBL/GenBank/DDBJ whole genome shotgun (WGS) entry which is preliminary data.</text>
</comment>
<dbReference type="SUPFAM" id="SSF48452">
    <property type="entry name" value="TPR-like"/>
    <property type="match status" value="1"/>
</dbReference>
<reference evidence="1" key="1">
    <citation type="submission" date="2020-08" db="EMBL/GenBank/DDBJ databases">
        <title>Genome public.</title>
        <authorList>
            <person name="Liu C."/>
            <person name="Sun Q."/>
        </authorList>
    </citation>
    <scope>NUCLEOTIDE SEQUENCE</scope>
    <source>
        <strain evidence="1">NSJ-23</strain>
    </source>
</reference>
<dbReference type="SUPFAM" id="SSF53448">
    <property type="entry name" value="Nucleotide-diphospho-sugar transferases"/>
    <property type="match status" value="1"/>
</dbReference>
<dbReference type="RefSeq" id="WP_186852072.1">
    <property type="nucleotide sequence ID" value="NZ_JACOPO010000001.1"/>
</dbReference>
<gene>
    <name evidence="1" type="ORF">H8S11_02550</name>
</gene>
<dbReference type="AlphaFoldDB" id="A0A8J6M5N8"/>
<dbReference type="InterPro" id="IPR029044">
    <property type="entry name" value="Nucleotide-diphossugar_trans"/>
</dbReference>
<dbReference type="Gene3D" id="3.90.550.10">
    <property type="entry name" value="Spore Coat Polysaccharide Biosynthesis Protein SpsA, Chain A"/>
    <property type="match status" value="1"/>
</dbReference>
<dbReference type="InterPro" id="IPR019734">
    <property type="entry name" value="TPR_rpt"/>
</dbReference>
<dbReference type="Proteomes" id="UP000628736">
    <property type="component" value="Unassembled WGS sequence"/>
</dbReference>
<proteinExistence type="predicted"/>
<evidence type="ECO:0000313" key="2">
    <source>
        <dbReference type="Proteomes" id="UP000628736"/>
    </source>
</evidence>